<dbReference type="EMBL" id="QFKX01000005">
    <property type="protein sequence ID" value="PWH05363.1"/>
    <property type="molecule type" value="Genomic_DNA"/>
</dbReference>
<dbReference type="PANTHER" id="PTHR43798">
    <property type="entry name" value="MONOACYLGLYCEROL LIPASE"/>
    <property type="match status" value="1"/>
</dbReference>
<evidence type="ECO:0000259" key="2">
    <source>
        <dbReference type="Pfam" id="PF12697"/>
    </source>
</evidence>
<comment type="caution">
    <text evidence="3">The sequence shown here is derived from an EMBL/GenBank/DDBJ whole genome shotgun (WGS) entry which is preliminary data.</text>
</comment>
<evidence type="ECO:0000313" key="3">
    <source>
        <dbReference type="EMBL" id="PWH05363.1"/>
    </source>
</evidence>
<dbReference type="PANTHER" id="PTHR43798:SF33">
    <property type="entry name" value="HYDROLASE, PUTATIVE (AFU_ORTHOLOGUE AFUA_2G14860)-RELATED"/>
    <property type="match status" value="1"/>
</dbReference>
<feature type="region of interest" description="Disordered" evidence="1">
    <location>
        <begin position="1"/>
        <end position="27"/>
    </location>
</feature>
<dbReference type="PRINTS" id="PR00111">
    <property type="entry name" value="ABHYDROLASE"/>
</dbReference>
<dbReference type="SUPFAM" id="SSF53474">
    <property type="entry name" value="alpha/beta-Hydrolases"/>
    <property type="match status" value="1"/>
</dbReference>
<feature type="domain" description="AB hydrolase-1" evidence="2">
    <location>
        <begin position="50"/>
        <end position="301"/>
    </location>
</feature>
<dbReference type="GO" id="GO:0016020">
    <property type="term" value="C:membrane"/>
    <property type="evidence" value="ECO:0007669"/>
    <property type="project" value="TreeGrafter"/>
</dbReference>
<dbReference type="OrthoDB" id="7185741at2"/>
<dbReference type="InterPro" id="IPR029058">
    <property type="entry name" value="AB_hydrolase_fold"/>
</dbReference>
<dbReference type="Pfam" id="PF12697">
    <property type="entry name" value="Abhydrolase_6"/>
    <property type="match status" value="1"/>
</dbReference>
<dbReference type="RefSeq" id="WP_109276327.1">
    <property type="nucleotide sequence ID" value="NZ_QFKX01000005.1"/>
</dbReference>
<dbReference type="Gene3D" id="3.40.50.1820">
    <property type="entry name" value="alpha/beta hydrolase"/>
    <property type="match status" value="1"/>
</dbReference>
<protein>
    <submittedName>
        <fullName evidence="3">Alpha/beta hydrolase</fullName>
    </submittedName>
</protein>
<evidence type="ECO:0000313" key="4">
    <source>
        <dbReference type="Proteomes" id="UP000245590"/>
    </source>
</evidence>
<gene>
    <name evidence="3" type="ORF">DEO23_12280</name>
</gene>
<dbReference type="InterPro" id="IPR000639">
    <property type="entry name" value="Epox_hydrolase-like"/>
</dbReference>
<sequence length="312" mass="33072">MRLRPPSRAVSDHTGRGGPEATTASIGPHRVLHLEDVAGGSGEADGAPTVVLEAGAASTRSIWALVRQGLAGHVRSVAYDRAGLGRSPAAAGPRRLEQLADDLNALLDTLEVTIPGGASPGFVLVGHSWGGPIVRLAAAHRPERIRGLVLLDPADELCEYYFTAGFSRMNRIQGVLFPPLACLGVLGPMYARTVPMLPERARRDSRAEMYTPKAVRTQIAESADMAGDLVELRDLVAAYDGPAVPVTVVSGASSAGVGASLRAQLNEAHRRRAERGDPGRFVLAESSGHLVMLTQPELVCAEILRVARLQRR</sequence>
<dbReference type="GO" id="GO:0016787">
    <property type="term" value="F:hydrolase activity"/>
    <property type="evidence" value="ECO:0007669"/>
    <property type="project" value="UniProtKB-KW"/>
</dbReference>
<dbReference type="AlphaFoldDB" id="A0A2U2RHL8"/>
<dbReference type="InterPro" id="IPR000073">
    <property type="entry name" value="AB_hydrolase_1"/>
</dbReference>
<organism evidence="3 4">
    <name type="scientific">Brachybacterium endophyticum</name>
    <dbReference type="NCBI Taxonomy" id="2182385"/>
    <lineage>
        <taxon>Bacteria</taxon>
        <taxon>Bacillati</taxon>
        <taxon>Actinomycetota</taxon>
        <taxon>Actinomycetes</taxon>
        <taxon>Micrococcales</taxon>
        <taxon>Dermabacteraceae</taxon>
        <taxon>Brachybacterium</taxon>
    </lineage>
</organism>
<name>A0A2U2RHL8_9MICO</name>
<dbReference type="InterPro" id="IPR050266">
    <property type="entry name" value="AB_hydrolase_sf"/>
</dbReference>
<keyword evidence="3" id="KW-0378">Hydrolase</keyword>
<evidence type="ECO:0000256" key="1">
    <source>
        <dbReference type="SAM" id="MobiDB-lite"/>
    </source>
</evidence>
<accession>A0A2U2RHL8</accession>
<reference evidence="3 4" key="1">
    <citation type="submission" date="2018-05" db="EMBL/GenBank/DDBJ databases">
        <title>Brachybacterium sp. M1HQ-2T, whole genome shotgun sequence.</title>
        <authorList>
            <person name="Tuo L."/>
        </authorList>
    </citation>
    <scope>NUCLEOTIDE SEQUENCE [LARGE SCALE GENOMIC DNA]</scope>
    <source>
        <strain evidence="3 4">M1HQ-2</strain>
    </source>
</reference>
<dbReference type="Proteomes" id="UP000245590">
    <property type="component" value="Unassembled WGS sequence"/>
</dbReference>
<proteinExistence type="predicted"/>
<keyword evidence="4" id="KW-1185">Reference proteome</keyword>
<dbReference type="PRINTS" id="PR00412">
    <property type="entry name" value="EPOXHYDRLASE"/>
</dbReference>